<keyword evidence="3" id="KW-1185">Reference proteome</keyword>
<comment type="caution">
    <text evidence="2">The sequence shown here is derived from an EMBL/GenBank/DDBJ whole genome shotgun (WGS) entry which is preliminary data.</text>
</comment>
<evidence type="ECO:0000259" key="1">
    <source>
        <dbReference type="SMART" id="SM00507"/>
    </source>
</evidence>
<accession>A0ABU2WP71</accession>
<dbReference type="Proteomes" id="UP001254608">
    <property type="component" value="Unassembled WGS sequence"/>
</dbReference>
<dbReference type="RefSeq" id="WP_311366455.1">
    <property type="nucleotide sequence ID" value="NZ_JAVRIC010000033.1"/>
</dbReference>
<dbReference type="GO" id="GO:0004519">
    <property type="term" value="F:endonuclease activity"/>
    <property type="evidence" value="ECO:0007669"/>
    <property type="project" value="UniProtKB-KW"/>
</dbReference>
<dbReference type="InterPro" id="IPR002711">
    <property type="entry name" value="HNH"/>
</dbReference>
<reference evidence="2 3" key="1">
    <citation type="submission" date="2023-09" db="EMBL/GenBank/DDBJ databases">
        <authorList>
            <person name="Rey-Velasco X."/>
        </authorList>
    </citation>
    <scope>NUCLEOTIDE SEQUENCE [LARGE SCALE GENOMIC DNA]</scope>
    <source>
        <strain evidence="2 3">W345</strain>
    </source>
</reference>
<dbReference type="EMBL" id="JAVRIC010000033">
    <property type="protein sequence ID" value="MDT0499044.1"/>
    <property type="molecule type" value="Genomic_DNA"/>
</dbReference>
<name>A0ABU2WP71_9GAMM</name>
<evidence type="ECO:0000313" key="3">
    <source>
        <dbReference type="Proteomes" id="UP001254608"/>
    </source>
</evidence>
<evidence type="ECO:0000313" key="2">
    <source>
        <dbReference type="EMBL" id="MDT0499044.1"/>
    </source>
</evidence>
<sequence length="138" mass="14944">MGFTEDKLDRIYQRTEGRCHICRNQLSLRNYGTLGKRGAWEVEHSKPKSKGGTDHMNNLYAACIPCNRKKRNSSTTSARSTNGYRCAPLSKVKRGENTVAGGVVGALAFLLVPPHLRLAAVVVGGVVGAVVGKSYEPD</sequence>
<proteinExistence type="predicted"/>
<dbReference type="Gene3D" id="1.10.30.50">
    <property type="match status" value="1"/>
</dbReference>
<feature type="domain" description="HNH nuclease" evidence="1">
    <location>
        <begin position="8"/>
        <end position="68"/>
    </location>
</feature>
<keyword evidence="2" id="KW-0378">Hydrolase</keyword>
<dbReference type="SMART" id="SM00507">
    <property type="entry name" value="HNHc"/>
    <property type="match status" value="1"/>
</dbReference>
<protein>
    <submittedName>
        <fullName evidence="2">HNH endonuclease</fullName>
    </submittedName>
</protein>
<dbReference type="InterPro" id="IPR003615">
    <property type="entry name" value="HNH_nuc"/>
</dbReference>
<organism evidence="2 3">
    <name type="scientific">Banduia mediterranea</name>
    <dbReference type="NCBI Taxonomy" id="3075609"/>
    <lineage>
        <taxon>Bacteria</taxon>
        <taxon>Pseudomonadati</taxon>
        <taxon>Pseudomonadota</taxon>
        <taxon>Gammaproteobacteria</taxon>
        <taxon>Nevskiales</taxon>
        <taxon>Algiphilaceae</taxon>
        <taxon>Banduia</taxon>
    </lineage>
</organism>
<keyword evidence="2" id="KW-0255">Endonuclease</keyword>
<dbReference type="Pfam" id="PF01844">
    <property type="entry name" value="HNH"/>
    <property type="match status" value="1"/>
</dbReference>
<keyword evidence="2" id="KW-0540">Nuclease</keyword>
<dbReference type="CDD" id="cd00085">
    <property type="entry name" value="HNHc"/>
    <property type="match status" value="1"/>
</dbReference>
<gene>
    <name evidence="2" type="ORF">RM530_17005</name>
</gene>